<dbReference type="InterPro" id="IPR043502">
    <property type="entry name" value="DNA/RNA_pol_sf"/>
</dbReference>
<organism evidence="4 5">
    <name type="scientific">Vigna radiata var. radiata</name>
    <name type="common">Mung bean</name>
    <name type="synonym">Phaseolus aureus</name>
    <dbReference type="NCBI Taxonomy" id="3916"/>
    <lineage>
        <taxon>Eukaryota</taxon>
        <taxon>Viridiplantae</taxon>
        <taxon>Streptophyta</taxon>
        <taxon>Embryophyta</taxon>
        <taxon>Tracheophyta</taxon>
        <taxon>Spermatophyta</taxon>
        <taxon>Magnoliopsida</taxon>
        <taxon>eudicotyledons</taxon>
        <taxon>Gunneridae</taxon>
        <taxon>Pentapetalae</taxon>
        <taxon>rosids</taxon>
        <taxon>fabids</taxon>
        <taxon>Fabales</taxon>
        <taxon>Fabaceae</taxon>
        <taxon>Papilionoideae</taxon>
        <taxon>50 kb inversion clade</taxon>
        <taxon>NPAAA clade</taxon>
        <taxon>indigoferoid/millettioid clade</taxon>
        <taxon>Phaseoleae</taxon>
        <taxon>Vigna</taxon>
    </lineage>
</organism>
<dbReference type="KEGG" id="vra:106780697"/>
<dbReference type="PANTHER" id="PTHR37984:SF5">
    <property type="entry name" value="PROTEIN NYNRIN-LIKE"/>
    <property type="match status" value="1"/>
</dbReference>
<evidence type="ECO:0000256" key="2">
    <source>
        <dbReference type="SAM" id="MobiDB-lite"/>
    </source>
</evidence>
<sequence length="400" mass="45365">MDDFSVFGDSFQICLTNRNVVLKRCVQTNLVLSWEKCHFIVTEGIVLGHKISARGIEVDKAKVEVIEKLPPPTNVKGIRSFLRHAGFYRRFIKDFSKIVKPLSNLLAKETPFIMSPECLEALDILKKRLISAPVIVAPDWDKEFELMCDASDYAIGVVLGQRREKGSENLIADHLSRLVNDEVTSTEKEIWESFLDETLLYIQQRPWFAYLANFKAAGHYNGEHTTAKVLQAEFYWPTLFKDAHNHARSCDKCQRTGAISRRHEMPLQGILEVEIFDCWAIACPKNDANTVIKFLKRKIFSRFGTPKVLISDGGSHFCNAQLAKVLKHYGVKHKVAAPYHPQTNGQADVSNREIKRILEKIVTISRKIAEAPVMDGNDEDDNFEDAEAGDEEDPDDIMDG</sequence>
<feature type="region of interest" description="Disordered" evidence="2">
    <location>
        <begin position="372"/>
        <end position="400"/>
    </location>
</feature>
<dbReference type="AlphaFoldDB" id="A0A1S3W1B9"/>
<dbReference type="STRING" id="3916.A0A1S3W1B9"/>
<dbReference type="GO" id="GO:0003676">
    <property type="term" value="F:nucleic acid binding"/>
    <property type="evidence" value="ECO:0007669"/>
    <property type="project" value="InterPro"/>
</dbReference>
<keyword evidence="1" id="KW-0511">Multifunctional enzyme</keyword>
<evidence type="ECO:0000313" key="5">
    <source>
        <dbReference type="RefSeq" id="XP_014524488.1"/>
    </source>
</evidence>
<dbReference type="OrthoDB" id="10055717at2759"/>
<dbReference type="InterPro" id="IPR043128">
    <property type="entry name" value="Rev_trsase/Diguanyl_cyclase"/>
</dbReference>
<dbReference type="InterPro" id="IPR050951">
    <property type="entry name" value="Retrovirus_Pol_polyprotein"/>
</dbReference>
<dbReference type="InterPro" id="IPR041577">
    <property type="entry name" value="RT_RNaseH_2"/>
</dbReference>
<protein>
    <submittedName>
        <fullName evidence="5">Uncharacterized protein LOC106780697</fullName>
    </submittedName>
</protein>
<reference evidence="4" key="1">
    <citation type="journal article" date="2014" name="Nat. Commun.">
        <title>Genome sequence of mungbean and insights into evolution within Vigna species.</title>
        <authorList>
            <person name="Kang Y.J."/>
            <person name="Kim S.K."/>
            <person name="Kim M.Y."/>
            <person name="Lestari P."/>
            <person name="Kim K.H."/>
            <person name="Ha B.K."/>
            <person name="Jun T.H."/>
            <person name="Hwang W.J."/>
            <person name="Lee T."/>
            <person name="Lee J."/>
            <person name="Shim S."/>
            <person name="Yoon M.Y."/>
            <person name="Jang Y.E."/>
            <person name="Han K.S."/>
            <person name="Taeprayoon P."/>
            <person name="Yoon N."/>
            <person name="Somta P."/>
            <person name="Tanya P."/>
            <person name="Kim K.S."/>
            <person name="Gwag J.G."/>
            <person name="Moon J.K."/>
            <person name="Lee Y.H."/>
            <person name="Park B.S."/>
            <person name="Bombarely A."/>
            <person name="Doyle J.J."/>
            <person name="Jackson S.A."/>
            <person name="Schafleitner R."/>
            <person name="Srinives P."/>
            <person name="Varshney R.K."/>
            <person name="Lee S.H."/>
        </authorList>
    </citation>
    <scope>NUCLEOTIDE SEQUENCE [LARGE SCALE GENOMIC DNA]</scope>
    <source>
        <strain evidence="4">cv. VC1973A</strain>
    </source>
</reference>
<dbReference type="PANTHER" id="PTHR37984">
    <property type="entry name" value="PROTEIN CBG26694"/>
    <property type="match status" value="1"/>
</dbReference>
<dbReference type="GO" id="GO:0015074">
    <property type="term" value="P:DNA integration"/>
    <property type="evidence" value="ECO:0007669"/>
    <property type="project" value="InterPro"/>
</dbReference>
<feature type="compositionally biased region" description="Acidic residues" evidence="2">
    <location>
        <begin position="376"/>
        <end position="400"/>
    </location>
</feature>
<reference evidence="5" key="2">
    <citation type="submission" date="2025-08" db="UniProtKB">
        <authorList>
            <consortium name="RefSeq"/>
        </authorList>
    </citation>
    <scope>IDENTIFICATION</scope>
    <source>
        <tissue evidence="5">Leaf</tissue>
    </source>
</reference>
<dbReference type="Gene3D" id="3.30.420.10">
    <property type="entry name" value="Ribonuclease H-like superfamily/Ribonuclease H"/>
    <property type="match status" value="1"/>
</dbReference>
<accession>A0A1S3W1B9</accession>
<dbReference type="Pfam" id="PF17921">
    <property type="entry name" value="Integrase_H2C2"/>
    <property type="match status" value="1"/>
</dbReference>
<dbReference type="Pfam" id="PF00665">
    <property type="entry name" value="rve"/>
    <property type="match status" value="1"/>
</dbReference>
<evidence type="ECO:0000256" key="1">
    <source>
        <dbReference type="ARBA" id="ARBA00023268"/>
    </source>
</evidence>
<dbReference type="RefSeq" id="XP_014524488.1">
    <property type="nucleotide sequence ID" value="XM_014669002.1"/>
</dbReference>
<dbReference type="GO" id="GO:0003824">
    <property type="term" value="F:catalytic activity"/>
    <property type="evidence" value="ECO:0007669"/>
    <property type="project" value="UniProtKB-KW"/>
</dbReference>
<gene>
    <name evidence="5" type="primary">LOC106780697</name>
</gene>
<dbReference type="PROSITE" id="PS50994">
    <property type="entry name" value="INTEGRASE"/>
    <property type="match status" value="1"/>
</dbReference>
<name>A0A1S3W1B9_VIGRR</name>
<proteinExistence type="predicted"/>
<dbReference type="InterPro" id="IPR012337">
    <property type="entry name" value="RNaseH-like_sf"/>
</dbReference>
<dbReference type="InterPro" id="IPR001584">
    <property type="entry name" value="Integrase_cat-core"/>
</dbReference>
<dbReference type="InterPro" id="IPR036397">
    <property type="entry name" value="RNaseH_sf"/>
</dbReference>
<dbReference type="FunFam" id="3.30.70.270:FF:000063">
    <property type="entry name" value="Zinc knuckle domaincontaining protein"/>
    <property type="match status" value="1"/>
</dbReference>
<dbReference type="SUPFAM" id="SSF53098">
    <property type="entry name" value="Ribonuclease H-like"/>
    <property type="match status" value="1"/>
</dbReference>
<evidence type="ECO:0000259" key="3">
    <source>
        <dbReference type="PROSITE" id="PS50994"/>
    </source>
</evidence>
<feature type="domain" description="Integrase catalytic" evidence="3">
    <location>
        <begin position="240"/>
        <end position="400"/>
    </location>
</feature>
<dbReference type="Pfam" id="PF17919">
    <property type="entry name" value="RT_RNaseH_2"/>
    <property type="match status" value="1"/>
</dbReference>
<dbReference type="Proteomes" id="UP000087766">
    <property type="component" value="Chromosome 2"/>
</dbReference>
<dbReference type="Gene3D" id="1.10.340.70">
    <property type="match status" value="1"/>
</dbReference>
<dbReference type="SUPFAM" id="SSF56672">
    <property type="entry name" value="DNA/RNA polymerases"/>
    <property type="match status" value="1"/>
</dbReference>
<keyword evidence="4" id="KW-1185">Reference proteome</keyword>
<evidence type="ECO:0000313" key="4">
    <source>
        <dbReference type="Proteomes" id="UP000087766"/>
    </source>
</evidence>
<dbReference type="Gene3D" id="3.30.70.270">
    <property type="match status" value="2"/>
</dbReference>
<dbReference type="InterPro" id="IPR041588">
    <property type="entry name" value="Integrase_H2C2"/>
</dbReference>
<dbReference type="GeneID" id="106780697"/>